<accession>A0AAE1UAW5</accession>
<dbReference type="AlphaFoldDB" id="A0AAE1UAW5"/>
<dbReference type="InterPro" id="IPR014784">
    <property type="entry name" value="Cu2_ascorb_mOase-like_C"/>
</dbReference>
<organism evidence="6 7">
    <name type="scientific">Petrolisthes manimaculis</name>
    <dbReference type="NCBI Taxonomy" id="1843537"/>
    <lineage>
        <taxon>Eukaryota</taxon>
        <taxon>Metazoa</taxon>
        <taxon>Ecdysozoa</taxon>
        <taxon>Arthropoda</taxon>
        <taxon>Crustacea</taxon>
        <taxon>Multicrustacea</taxon>
        <taxon>Malacostraca</taxon>
        <taxon>Eumalacostraca</taxon>
        <taxon>Eucarida</taxon>
        <taxon>Decapoda</taxon>
        <taxon>Pleocyemata</taxon>
        <taxon>Anomura</taxon>
        <taxon>Galatheoidea</taxon>
        <taxon>Porcellanidae</taxon>
        <taxon>Petrolisthes</taxon>
    </lineage>
</organism>
<evidence type="ECO:0000313" key="7">
    <source>
        <dbReference type="Proteomes" id="UP001292094"/>
    </source>
</evidence>
<dbReference type="SUPFAM" id="SSF49742">
    <property type="entry name" value="PHM/PNGase F"/>
    <property type="match status" value="1"/>
</dbReference>
<dbReference type="Pfam" id="PF03712">
    <property type="entry name" value="Cu2_monoox_C"/>
    <property type="match status" value="1"/>
</dbReference>
<comment type="caution">
    <text evidence="6">The sequence shown here is derived from an EMBL/GenBank/DDBJ whole genome shotgun (WGS) entry which is preliminary data.</text>
</comment>
<dbReference type="PANTHER" id="PTHR10157:SF23">
    <property type="entry name" value="MOXD1 HOMOLOG 1"/>
    <property type="match status" value="1"/>
</dbReference>
<dbReference type="InterPro" id="IPR000945">
    <property type="entry name" value="DBH-like"/>
</dbReference>
<keyword evidence="7" id="KW-1185">Reference proteome</keyword>
<gene>
    <name evidence="6" type="ORF">Pmani_012019</name>
</gene>
<evidence type="ECO:0000259" key="5">
    <source>
        <dbReference type="Pfam" id="PF03712"/>
    </source>
</evidence>
<dbReference type="GO" id="GO:0006589">
    <property type="term" value="P:octopamine biosynthetic process"/>
    <property type="evidence" value="ECO:0007669"/>
    <property type="project" value="TreeGrafter"/>
</dbReference>
<feature type="domain" description="Copper type II ascorbate-dependent monooxygenase C-terminal" evidence="5">
    <location>
        <begin position="53"/>
        <end position="198"/>
    </location>
</feature>
<reference evidence="6" key="1">
    <citation type="submission" date="2023-11" db="EMBL/GenBank/DDBJ databases">
        <title>Genome assemblies of two species of porcelain crab, Petrolisthes cinctipes and Petrolisthes manimaculis (Anomura: Porcellanidae).</title>
        <authorList>
            <person name="Angst P."/>
        </authorList>
    </citation>
    <scope>NUCLEOTIDE SEQUENCE</scope>
    <source>
        <strain evidence="6">PB745_02</strain>
        <tissue evidence="6">Gill</tissue>
    </source>
</reference>
<dbReference type="GO" id="GO:0030667">
    <property type="term" value="C:secretory granule membrane"/>
    <property type="evidence" value="ECO:0007669"/>
    <property type="project" value="TreeGrafter"/>
</dbReference>
<comment type="similarity">
    <text evidence="1">Belongs to the copper type II ascorbate-dependent monooxygenase family.</text>
</comment>
<evidence type="ECO:0000256" key="3">
    <source>
        <dbReference type="ARBA" id="ARBA00023180"/>
    </source>
</evidence>
<dbReference type="EMBL" id="JAWZYT010000979">
    <property type="protein sequence ID" value="KAK4316862.1"/>
    <property type="molecule type" value="Genomic_DNA"/>
</dbReference>
<dbReference type="GO" id="GO:0042420">
    <property type="term" value="P:dopamine catabolic process"/>
    <property type="evidence" value="ECO:0007669"/>
    <property type="project" value="TreeGrafter"/>
</dbReference>
<proteinExistence type="inferred from homology"/>
<dbReference type="Gene3D" id="2.60.120.230">
    <property type="match status" value="1"/>
</dbReference>
<dbReference type="GO" id="GO:0005615">
    <property type="term" value="C:extracellular space"/>
    <property type="evidence" value="ECO:0007669"/>
    <property type="project" value="TreeGrafter"/>
</dbReference>
<dbReference type="GO" id="GO:0005507">
    <property type="term" value="F:copper ion binding"/>
    <property type="evidence" value="ECO:0007669"/>
    <property type="project" value="TreeGrafter"/>
</dbReference>
<dbReference type="PANTHER" id="PTHR10157">
    <property type="entry name" value="DOPAMINE BETA HYDROXYLASE RELATED"/>
    <property type="match status" value="1"/>
</dbReference>
<dbReference type="FunFam" id="2.60.120.230:FF:000001">
    <property type="entry name" value="Monooxygenase, DBH-like 1"/>
    <property type="match status" value="1"/>
</dbReference>
<dbReference type="Proteomes" id="UP001292094">
    <property type="component" value="Unassembled WGS sequence"/>
</dbReference>
<evidence type="ECO:0000256" key="1">
    <source>
        <dbReference type="ARBA" id="ARBA00010676"/>
    </source>
</evidence>
<sequence>MPPSWKMCTNPIIAWAVGSEGGGEGGGEGGEGGEGGNGASFFMMEIHYDNPNLNTGESVSPHLIIPPSSTFHTTAYCPGSCTEENFPQGGLHIFQGLLHSHLLGTSLSLRQVREGVELPPILQDNNYDFNFQQSRVLKKEVTILPGDSLITQCVFTSERKEPAFGGLRTQDEMCLAYLSYYPKIKMGGCMSHQPTSNLLQAVGVKEVYEDVDMMKMVFDEHTKDNSESEWNNKNKDGKRRRKKKKEGEEEEEEEEKKNEGVKAMKEMLWLLKAKSPQRYANQTLYQILHNPKTWEEKDEDGVGLMGRMQKLAKDGVQISYCLAEKSYKKNTMVWSGSVPSFTPYQEPPSNSLCPHNVKSEAVEPEIFIN</sequence>
<evidence type="ECO:0000313" key="6">
    <source>
        <dbReference type="EMBL" id="KAK4316862.1"/>
    </source>
</evidence>
<keyword evidence="3" id="KW-0325">Glycoprotein</keyword>
<feature type="region of interest" description="Disordered" evidence="4">
    <location>
        <begin position="220"/>
        <end position="259"/>
    </location>
</feature>
<keyword evidence="2" id="KW-1015">Disulfide bond</keyword>
<evidence type="ECO:0000256" key="4">
    <source>
        <dbReference type="SAM" id="MobiDB-lite"/>
    </source>
</evidence>
<name>A0AAE1UAW5_9EUCA</name>
<protein>
    <recommendedName>
        <fullName evidence="5">Copper type II ascorbate-dependent monooxygenase C-terminal domain-containing protein</fullName>
    </recommendedName>
</protein>
<dbReference type="InterPro" id="IPR008977">
    <property type="entry name" value="PHM/PNGase_F_dom_sf"/>
</dbReference>
<dbReference type="GO" id="GO:0004500">
    <property type="term" value="F:dopamine beta-monooxygenase activity"/>
    <property type="evidence" value="ECO:0007669"/>
    <property type="project" value="InterPro"/>
</dbReference>
<evidence type="ECO:0000256" key="2">
    <source>
        <dbReference type="ARBA" id="ARBA00023157"/>
    </source>
</evidence>
<feature type="compositionally biased region" description="Basic and acidic residues" evidence="4">
    <location>
        <begin position="220"/>
        <end position="235"/>
    </location>
</feature>
<dbReference type="GO" id="GO:0042421">
    <property type="term" value="P:norepinephrine biosynthetic process"/>
    <property type="evidence" value="ECO:0007669"/>
    <property type="project" value="TreeGrafter"/>
</dbReference>
<dbReference type="InterPro" id="IPR024548">
    <property type="entry name" value="Cu2_monoox_C"/>
</dbReference>